<evidence type="ECO:0000256" key="3">
    <source>
        <dbReference type="ARBA" id="ARBA00022679"/>
    </source>
</evidence>
<evidence type="ECO:0000256" key="1">
    <source>
        <dbReference type="ARBA" id="ARBA00005189"/>
    </source>
</evidence>
<evidence type="ECO:0000313" key="9">
    <source>
        <dbReference type="RefSeq" id="XP_017783631.1"/>
    </source>
</evidence>
<dbReference type="InterPro" id="IPR020610">
    <property type="entry name" value="Thiolase_AS"/>
</dbReference>
<dbReference type="PROSITE" id="PS00737">
    <property type="entry name" value="THIOLASE_2"/>
    <property type="match status" value="1"/>
</dbReference>
<evidence type="ECO:0000259" key="6">
    <source>
        <dbReference type="Pfam" id="PF00108"/>
    </source>
</evidence>
<proteinExistence type="inferred from homology"/>
<dbReference type="InterPro" id="IPR020617">
    <property type="entry name" value="Thiolase_C"/>
</dbReference>
<dbReference type="InterPro" id="IPR002155">
    <property type="entry name" value="Thiolase"/>
</dbReference>
<dbReference type="Proteomes" id="UP000695000">
    <property type="component" value="Unplaced"/>
</dbReference>
<evidence type="ECO:0000256" key="5">
    <source>
        <dbReference type="RuleBase" id="RU003557"/>
    </source>
</evidence>
<dbReference type="Pfam" id="PF02803">
    <property type="entry name" value="Thiolase_C"/>
    <property type="match status" value="1"/>
</dbReference>
<dbReference type="PANTHER" id="PTHR18919">
    <property type="entry name" value="ACETYL-COA C-ACYLTRANSFERASE"/>
    <property type="match status" value="1"/>
</dbReference>
<protein>
    <submittedName>
        <fullName evidence="9">Acetyl-CoA acetyltransferase, cytosolic</fullName>
    </submittedName>
</protein>
<dbReference type="SUPFAM" id="SSF53901">
    <property type="entry name" value="Thiolase-like"/>
    <property type="match status" value="2"/>
</dbReference>
<organism evidence="8 9">
    <name type="scientific">Nicrophorus vespilloides</name>
    <name type="common">Boreal carrion beetle</name>
    <dbReference type="NCBI Taxonomy" id="110193"/>
    <lineage>
        <taxon>Eukaryota</taxon>
        <taxon>Metazoa</taxon>
        <taxon>Ecdysozoa</taxon>
        <taxon>Arthropoda</taxon>
        <taxon>Hexapoda</taxon>
        <taxon>Insecta</taxon>
        <taxon>Pterygota</taxon>
        <taxon>Neoptera</taxon>
        <taxon>Endopterygota</taxon>
        <taxon>Coleoptera</taxon>
        <taxon>Polyphaga</taxon>
        <taxon>Staphyliniformia</taxon>
        <taxon>Silphidae</taxon>
        <taxon>Nicrophorinae</taxon>
        <taxon>Nicrophorus</taxon>
    </lineage>
</organism>
<feature type="domain" description="Thiolase C-terminal" evidence="7">
    <location>
        <begin position="265"/>
        <end position="386"/>
    </location>
</feature>
<evidence type="ECO:0000256" key="4">
    <source>
        <dbReference type="ARBA" id="ARBA00023315"/>
    </source>
</evidence>
<dbReference type="InterPro" id="IPR020613">
    <property type="entry name" value="Thiolase_CS"/>
</dbReference>
<keyword evidence="3 5" id="KW-0808">Transferase</keyword>
<dbReference type="PIRSF" id="PIRSF000429">
    <property type="entry name" value="Ac-CoA_Ac_transf"/>
    <property type="match status" value="1"/>
</dbReference>
<dbReference type="NCBIfam" id="TIGR01930">
    <property type="entry name" value="AcCoA-C-Actrans"/>
    <property type="match status" value="1"/>
</dbReference>
<reference evidence="9" key="1">
    <citation type="submission" date="2025-08" db="UniProtKB">
        <authorList>
            <consortium name="RefSeq"/>
        </authorList>
    </citation>
    <scope>IDENTIFICATION</scope>
    <source>
        <tissue evidence="9">Whole Larva</tissue>
    </source>
</reference>
<dbReference type="RefSeq" id="XP_017783631.1">
    <property type="nucleotide sequence ID" value="XM_017928142.1"/>
</dbReference>
<evidence type="ECO:0000259" key="7">
    <source>
        <dbReference type="Pfam" id="PF02803"/>
    </source>
</evidence>
<dbReference type="PROSITE" id="PS00098">
    <property type="entry name" value="THIOLASE_1"/>
    <property type="match status" value="1"/>
</dbReference>
<dbReference type="InterPro" id="IPR016039">
    <property type="entry name" value="Thiolase-like"/>
</dbReference>
<comment type="similarity">
    <text evidence="2 5">Belongs to the thiolase-like superfamily. Thiolase family.</text>
</comment>
<gene>
    <name evidence="9" type="primary">LOC108567589</name>
</gene>
<feature type="domain" description="Thiolase N-terminal" evidence="6">
    <location>
        <begin position="5"/>
        <end position="256"/>
    </location>
</feature>
<evidence type="ECO:0000313" key="8">
    <source>
        <dbReference type="Proteomes" id="UP000695000"/>
    </source>
</evidence>
<evidence type="ECO:0000256" key="2">
    <source>
        <dbReference type="ARBA" id="ARBA00010982"/>
    </source>
</evidence>
<dbReference type="PROSITE" id="PS00099">
    <property type="entry name" value="THIOLASE_3"/>
    <property type="match status" value="1"/>
</dbReference>
<dbReference type="InterPro" id="IPR020615">
    <property type="entry name" value="Thiolase_acyl_enz_int_AS"/>
</dbReference>
<accession>A0ABM1N9Y1</accession>
<keyword evidence="4 5" id="KW-0012">Acyltransferase</keyword>
<dbReference type="Pfam" id="PF00108">
    <property type="entry name" value="Thiolase_N"/>
    <property type="match status" value="1"/>
</dbReference>
<dbReference type="GeneID" id="108567589"/>
<dbReference type="Gene3D" id="3.40.47.10">
    <property type="match status" value="2"/>
</dbReference>
<name>A0ABM1N9Y1_NICVS</name>
<sequence length="388" mass="40817">MEDAVYIVSGCRTPIGNYKGQFSSINIFDLSKHALKGAILRSGIAPADIQEVYIGNVLTAGKGQNPARKAALNVGIPIEVPATTLNMLCGSGLKSVTLGYTSIKAGNSSVVLCAGMESMTQAEHSIYIRGGVKLGDCTLKDTMVLDGLTDSINQIHMGITAENVAKKYKISRAEQDAFALNSQIKAASAMEQGLFDDEIVPVQVGKDLIKLDEYPKPSTTIERLTKLNPVFLSDGTVTAGNASGINDGAAAVILANGFEVKSKNLKPLARIVGFAEMGNDPLLMGVAPIPTIKLLLKKVNWTKDDVELYEINEAFASQSVAIIKELDLDPKKVNVNGGAIALGHPIGASGTRVLVTLLYNLKHLGLKRGVAALCIGGGMGIAMAVEAV</sequence>
<dbReference type="CDD" id="cd00751">
    <property type="entry name" value="thiolase"/>
    <property type="match status" value="1"/>
</dbReference>
<comment type="pathway">
    <text evidence="1">Lipid metabolism.</text>
</comment>
<keyword evidence="8" id="KW-1185">Reference proteome</keyword>
<dbReference type="InterPro" id="IPR020616">
    <property type="entry name" value="Thiolase_N"/>
</dbReference>
<dbReference type="PANTHER" id="PTHR18919:SF107">
    <property type="entry name" value="ACETYL-COA ACETYLTRANSFERASE, CYTOSOLIC"/>
    <property type="match status" value="1"/>
</dbReference>